<name>A0A7J6PQK4_PEROL</name>
<reference evidence="2 3" key="1">
    <citation type="submission" date="2020-04" db="EMBL/GenBank/DDBJ databases">
        <title>Perkinsus olseni comparative genomics.</title>
        <authorList>
            <person name="Bogema D.R."/>
        </authorList>
    </citation>
    <scope>NUCLEOTIDE SEQUENCE [LARGE SCALE GENOMIC DNA]</scope>
    <source>
        <strain evidence="2">ATCC PRA-205</strain>
    </source>
</reference>
<evidence type="ECO:0000313" key="2">
    <source>
        <dbReference type="EMBL" id="KAF4697871.1"/>
    </source>
</evidence>
<protein>
    <submittedName>
        <fullName evidence="2">Uncharacterized protein</fullName>
    </submittedName>
</protein>
<gene>
    <name evidence="2" type="ORF">FOZ62_024602</name>
</gene>
<dbReference type="Proteomes" id="UP000574390">
    <property type="component" value="Unassembled WGS sequence"/>
</dbReference>
<comment type="caution">
    <text evidence="2">The sequence shown here is derived from an EMBL/GenBank/DDBJ whole genome shotgun (WGS) entry which is preliminary data.</text>
</comment>
<organism evidence="2 3">
    <name type="scientific">Perkinsus olseni</name>
    <name type="common">Perkinsus atlanticus</name>
    <dbReference type="NCBI Taxonomy" id="32597"/>
    <lineage>
        <taxon>Eukaryota</taxon>
        <taxon>Sar</taxon>
        <taxon>Alveolata</taxon>
        <taxon>Perkinsozoa</taxon>
        <taxon>Perkinsea</taxon>
        <taxon>Perkinsida</taxon>
        <taxon>Perkinsidae</taxon>
        <taxon>Perkinsus</taxon>
    </lineage>
</organism>
<accession>A0A7J6PQK4</accession>
<feature type="region of interest" description="Disordered" evidence="1">
    <location>
        <begin position="171"/>
        <end position="209"/>
    </location>
</feature>
<proteinExistence type="predicted"/>
<evidence type="ECO:0000313" key="3">
    <source>
        <dbReference type="Proteomes" id="UP000574390"/>
    </source>
</evidence>
<feature type="non-terminal residue" evidence="2">
    <location>
        <position position="1"/>
    </location>
</feature>
<sequence>LFPKCIESPELFEDRLRGVVAELAARTSHSEEEENQLVQRYFLARRLLDIAVAGGSQLTEALARLHTLLPGLNVRRVPLSAEDVLRQCAGSLPLTAEVCVVVDGVSGLGFEAGDLADLAVERKSVFETVPALLRAFVRRPMGGDGWVDGDEVVDSVVKSPVKNDWDLDGAEVGGWDDELNVDDLDVGGGDGGEGDDEDILSSGPEGWDF</sequence>
<dbReference type="EMBL" id="JABANM010035528">
    <property type="protein sequence ID" value="KAF4697871.1"/>
    <property type="molecule type" value="Genomic_DNA"/>
</dbReference>
<evidence type="ECO:0000256" key="1">
    <source>
        <dbReference type="SAM" id="MobiDB-lite"/>
    </source>
</evidence>
<dbReference type="AlphaFoldDB" id="A0A7J6PQK4"/>
<feature type="compositionally biased region" description="Acidic residues" evidence="1">
    <location>
        <begin position="171"/>
        <end position="185"/>
    </location>
</feature>